<protein>
    <submittedName>
        <fullName evidence="3">L,D-peptidoglycan transpeptidase YkuD, ErfK/YbiS/YcfS/YnhG family</fullName>
    </submittedName>
</protein>
<evidence type="ECO:0000256" key="1">
    <source>
        <dbReference type="SAM" id="SignalP"/>
    </source>
</evidence>
<dbReference type="EMBL" id="JAMTCO010000004">
    <property type="protein sequence ID" value="MCP2269084.1"/>
    <property type="molecule type" value="Genomic_DNA"/>
</dbReference>
<keyword evidence="1" id="KW-0732">Signal</keyword>
<reference evidence="3 4" key="1">
    <citation type="submission" date="2022-06" db="EMBL/GenBank/DDBJ databases">
        <title>Genomic Encyclopedia of Archaeal and Bacterial Type Strains, Phase II (KMG-II): from individual species to whole genera.</title>
        <authorList>
            <person name="Goeker M."/>
        </authorList>
    </citation>
    <scope>NUCLEOTIDE SEQUENCE [LARGE SCALE GENOMIC DNA]</scope>
    <source>
        <strain evidence="3 4">DSM 44255</strain>
    </source>
</reference>
<dbReference type="PANTHER" id="PTHR38589:SF1">
    <property type="entry name" value="BLR0621 PROTEIN"/>
    <property type="match status" value="1"/>
</dbReference>
<feature type="signal peptide" evidence="1">
    <location>
        <begin position="1"/>
        <end position="23"/>
    </location>
</feature>
<dbReference type="RefSeq" id="WP_253886105.1">
    <property type="nucleotide sequence ID" value="NZ_BAAAVB010000016.1"/>
</dbReference>
<dbReference type="Proteomes" id="UP001205185">
    <property type="component" value="Unassembled WGS sequence"/>
</dbReference>
<dbReference type="PANTHER" id="PTHR38589">
    <property type="entry name" value="BLR0621 PROTEIN"/>
    <property type="match status" value="1"/>
</dbReference>
<organism evidence="3 4">
    <name type="scientific">Actinokineospora diospyrosa</name>
    <dbReference type="NCBI Taxonomy" id="103728"/>
    <lineage>
        <taxon>Bacteria</taxon>
        <taxon>Bacillati</taxon>
        <taxon>Actinomycetota</taxon>
        <taxon>Actinomycetes</taxon>
        <taxon>Pseudonocardiales</taxon>
        <taxon>Pseudonocardiaceae</taxon>
        <taxon>Actinokineospora</taxon>
    </lineage>
</organism>
<evidence type="ECO:0000259" key="2">
    <source>
        <dbReference type="Pfam" id="PF03734"/>
    </source>
</evidence>
<comment type="caution">
    <text evidence="3">The sequence shown here is derived from an EMBL/GenBank/DDBJ whole genome shotgun (WGS) entry which is preliminary data.</text>
</comment>
<dbReference type="Pfam" id="PF03734">
    <property type="entry name" value="YkuD"/>
    <property type="match status" value="1"/>
</dbReference>
<name>A0ABT1I8W8_9PSEU</name>
<accession>A0ABT1I8W8</accession>
<dbReference type="InterPro" id="IPR005490">
    <property type="entry name" value="LD_TPept_cat_dom"/>
</dbReference>
<sequence length="220" mass="22932">MRNRLVVLLMVLGVFTAPATASAAAGSLPLPYTGDANQVITVVAANPTATTATLIAWKRTATGWVAQLGPLKAYVGSGGIGQASEGSTKTPAGVWALTEAFGHHPAAGRLPYRQVDTSDWWVSDVNSAHYNTPYRCAPGACPFNEAAGENLGKVGRAYDRAVVMNYNRSPVVKGAGSAFFLHVSTNQPTAGCVSLGRPQMDAVLNWLDPAARPVINIGLG</sequence>
<gene>
    <name evidence="3" type="ORF">LV75_001572</name>
</gene>
<feature type="domain" description="L,D-TPase catalytic" evidence="2">
    <location>
        <begin position="74"/>
        <end position="214"/>
    </location>
</feature>
<evidence type="ECO:0000313" key="3">
    <source>
        <dbReference type="EMBL" id="MCP2269084.1"/>
    </source>
</evidence>
<feature type="chain" id="PRO_5045838911" evidence="1">
    <location>
        <begin position="24"/>
        <end position="220"/>
    </location>
</feature>
<keyword evidence="4" id="KW-1185">Reference proteome</keyword>
<proteinExistence type="predicted"/>
<evidence type="ECO:0000313" key="4">
    <source>
        <dbReference type="Proteomes" id="UP001205185"/>
    </source>
</evidence>